<proteinExistence type="predicted"/>
<dbReference type="Proteomes" id="UP000310158">
    <property type="component" value="Unassembled WGS sequence"/>
</dbReference>
<evidence type="ECO:0008006" key="3">
    <source>
        <dbReference type="Google" id="ProtNLM"/>
    </source>
</evidence>
<evidence type="ECO:0000313" key="1">
    <source>
        <dbReference type="EMBL" id="THH12033.1"/>
    </source>
</evidence>
<protein>
    <recommendedName>
        <fullName evidence="3">Reverse transcriptase Ty1/copia-type domain-containing protein</fullName>
    </recommendedName>
</protein>
<gene>
    <name evidence="1" type="ORF">EW146_g7848</name>
</gene>
<dbReference type="EMBL" id="SGPL01000487">
    <property type="protein sequence ID" value="THH12033.1"/>
    <property type="molecule type" value="Genomic_DNA"/>
</dbReference>
<name>A0A4V3XE23_9AGAM</name>
<comment type="caution">
    <text evidence="1">The sequence shown here is derived from an EMBL/GenBank/DDBJ whole genome shotgun (WGS) entry which is preliminary data.</text>
</comment>
<accession>A0A4V3XE23</accession>
<dbReference type="OrthoDB" id="3021328at2759"/>
<organism evidence="1 2">
    <name type="scientific">Bondarzewia mesenterica</name>
    <dbReference type="NCBI Taxonomy" id="1095465"/>
    <lineage>
        <taxon>Eukaryota</taxon>
        <taxon>Fungi</taxon>
        <taxon>Dikarya</taxon>
        <taxon>Basidiomycota</taxon>
        <taxon>Agaricomycotina</taxon>
        <taxon>Agaricomycetes</taxon>
        <taxon>Russulales</taxon>
        <taxon>Bondarzewiaceae</taxon>
        <taxon>Bondarzewia</taxon>
    </lineage>
</organism>
<dbReference type="AlphaFoldDB" id="A0A4V3XE23"/>
<keyword evidence="2" id="KW-1185">Reference proteome</keyword>
<reference evidence="1 2" key="1">
    <citation type="submission" date="2019-02" db="EMBL/GenBank/DDBJ databases">
        <title>Genome sequencing of the rare red list fungi Bondarzewia mesenterica.</title>
        <authorList>
            <person name="Buettner E."/>
            <person name="Kellner H."/>
        </authorList>
    </citation>
    <scope>NUCLEOTIDE SEQUENCE [LARGE SCALE GENOMIC DNA]</scope>
    <source>
        <strain evidence="1 2">DSM 108281</strain>
    </source>
</reference>
<evidence type="ECO:0000313" key="2">
    <source>
        <dbReference type="Proteomes" id="UP000310158"/>
    </source>
</evidence>
<sequence>MRIKNTNGQRTIMLTHTDDTLGLSSSPEETVWAKEELGTAYQMKDMGGPNAEPQFILGIKVKRDRDRKTI</sequence>